<dbReference type="Proteomes" id="UP000449547">
    <property type="component" value="Unassembled WGS sequence"/>
</dbReference>
<proteinExistence type="predicted"/>
<organism evidence="1 2">
    <name type="scientific">Diutina rugosa</name>
    <name type="common">Yeast</name>
    <name type="synonym">Candida rugosa</name>
    <dbReference type="NCBI Taxonomy" id="5481"/>
    <lineage>
        <taxon>Eukaryota</taxon>
        <taxon>Fungi</taxon>
        <taxon>Dikarya</taxon>
        <taxon>Ascomycota</taxon>
        <taxon>Saccharomycotina</taxon>
        <taxon>Pichiomycetes</taxon>
        <taxon>Debaryomycetaceae</taxon>
        <taxon>Diutina</taxon>
    </lineage>
</organism>
<gene>
    <name evidence="1" type="ORF">DIURU_000344</name>
</gene>
<keyword evidence="2" id="KW-1185">Reference proteome</keyword>
<dbReference type="EMBL" id="SWFT01000018">
    <property type="protein sequence ID" value="KAA8907934.1"/>
    <property type="molecule type" value="Genomic_DNA"/>
</dbReference>
<evidence type="ECO:0000313" key="1">
    <source>
        <dbReference type="EMBL" id="KAA8907934.1"/>
    </source>
</evidence>
<accession>A0A642V086</accession>
<dbReference type="RefSeq" id="XP_034014866.1">
    <property type="nucleotide sequence ID" value="XM_034156202.1"/>
</dbReference>
<comment type="caution">
    <text evidence="1">The sequence shown here is derived from an EMBL/GenBank/DDBJ whole genome shotgun (WGS) entry which is preliminary data.</text>
</comment>
<protein>
    <submittedName>
        <fullName evidence="1">Uncharacterized protein</fullName>
    </submittedName>
</protein>
<dbReference type="VEuPathDB" id="FungiDB:DIURU_000344"/>
<evidence type="ECO:0000313" key="2">
    <source>
        <dbReference type="Proteomes" id="UP000449547"/>
    </source>
</evidence>
<sequence length="93" mass="10441">MSKLTSHLKSYPVVIVVYEPVHKQPAVKSVKATVKPYVTAIRCTEPIQSVVDIIDWAGHESLNGFDWVVSWVVPTAKPKYVIKDKILTLTHSK</sequence>
<name>A0A642V086_DIURU</name>
<reference evidence="1 2" key="1">
    <citation type="submission" date="2019-07" db="EMBL/GenBank/DDBJ databases">
        <title>Genome assembly of two rare yeast pathogens: Diutina rugosa and Trichomonascus ciferrii.</title>
        <authorList>
            <person name="Mixao V."/>
            <person name="Saus E."/>
            <person name="Hansen A."/>
            <person name="Lass-Flor C."/>
            <person name="Gabaldon T."/>
        </authorList>
    </citation>
    <scope>NUCLEOTIDE SEQUENCE [LARGE SCALE GENOMIC DNA]</scope>
    <source>
        <strain evidence="1 2">CBS 613</strain>
    </source>
</reference>
<dbReference type="AlphaFoldDB" id="A0A642V086"/>
<dbReference type="GeneID" id="54778997"/>